<proteinExistence type="predicted"/>
<dbReference type="Proteomes" id="UP001497516">
    <property type="component" value="Chromosome 3"/>
</dbReference>
<reference evidence="2 3" key="1">
    <citation type="submission" date="2024-04" db="EMBL/GenBank/DDBJ databases">
        <authorList>
            <person name="Fracassetti M."/>
        </authorList>
    </citation>
    <scope>NUCLEOTIDE SEQUENCE [LARGE SCALE GENOMIC DNA]</scope>
</reference>
<evidence type="ECO:0000313" key="3">
    <source>
        <dbReference type="Proteomes" id="UP001497516"/>
    </source>
</evidence>
<dbReference type="EMBL" id="OZ034816">
    <property type="protein sequence ID" value="CAL1378558.1"/>
    <property type="molecule type" value="Genomic_DNA"/>
</dbReference>
<dbReference type="InterPro" id="IPR021109">
    <property type="entry name" value="Peptidase_aspartic_dom_sf"/>
</dbReference>
<gene>
    <name evidence="2" type="ORF">LTRI10_LOCUS20132</name>
</gene>
<evidence type="ECO:0000256" key="1">
    <source>
        <dbReference type="SAM" id="MobiDB-lite"/>
    </source>
</evidence>
<evidence type="ECO:0000313" key="2">
    <source>
        <dbReference type="EMBL" id="CAL1378558.1"/>
    </source>
</evidence>
<name>A0AAV2DY31_9ROSI</name>
<feature type="region of interest" description="Disordered" evidence="1">
    <location>
        <begin position="248"/>
        <end position="270"/>
    </location>
</feature>
<evidence type="ECO:0008006" key="4">
    <source>
        <dbReference type="Google" id="ProtNLM"/>
    </source>
</evidence>
<accession>A0AAV2DY31</accession>
<dbReference type="PANTHER" id="PTHR35046:SF9">
    <property type="entry name" value="RNA-DIRECTED DNA POLYMERASE"/>
    <property type="match status" value="1"/>
</dbReference>
<feature type="region of interest" description="Disordered" evidence="1">
    <location>
        <begin position="313"/>
        <end position="336"/>
    </location>
</feature>
<protein>
    <recommendedName>
        <fullName evidence="4">Polyprotein</fullName>
    </recommendedName>
</protein>
<dbReference type="Gene3D" id="2.40.70.10">
    <property type="entry name" value="Acid Proteases"/>
    <property type="match status" value="1"/>
</dbReference>
<sequence>MVESSVEARKTQIRVQKKQPAVVIEHRESDEQRDNLFHSRCLINGKVASLVIDGGSCANSISEYAVRKLELKTQKHPKPYHLTWLNEHGDVKVNKQAEIEFSIGKYSDFVLCDVVPMQNVHILLGRPWQFDRRVLHDGWENSYTFKHEGMKIKLKPLSPDQVFDDLKQMEENRNERKSVQAQLWVQRSVGFNFMSLRKLARGVTESKPHGFNDPCFVAARQSFELPNLVKEEGSELRSETTPDAFLEVKGTSRSQEEALDRAGDDRFPPSTTLPPLCHFPEEQSVAEQSANDDDLVMVTGADSSESAATKMSQQCPGINSTDWLKPNQVSFPKPIRVPTPMETLKNKAKTTEWVGEIGYDSTPQAASESTHTVPGSCRIAQLSAKTPGLQNPNLQISNRNLKKHDQKIGELVVEFEGYSEPTTTRRVC</sequence>
<keyword evidence="3" id="KW-1185">Reference proteome</keyword>
<dbReference type="PANTHER" id="PTHR35046">
    <property type="entry name" value="ZINC KNUCKLE (CCHC-TYPE) FAMILY PROTEIN"/>
    <property type="match status" value="1"/>
</dbReference>
<feature type="compositionally biased region" description="Basic and acidic residues" evidence="1">
    <location>
        <begin position="254"/>
        <end position="267"/>
    </location>
</feature>
<feature type="compositionally biased region" description="Polar residues" evidence="1">
    <location>
        <begin position="313"/>
        <end position="330"/>
    </location>
</feature>
<dbReference type="CDD" id="cd00303">
    <property type="entry name" value="retropepsin_like"/>
    <property type="match status" value="1"/>
</dbReference>
<organism evidence="2 3">
    <name type="scientific">Linum trigynum</name>
    <dbReference type="NCBI Taxonomy" id="586398"/>
    <lineage>
        <taxon>Eukaryota</taxon>
        <taxon>Viridiplantae</taxon>
        <taxon>Streptophyta</taxon>
        <taxon>Embryophyta</taxon>
        <taxon>Tracheophyta</taxon>
        <taxon>Spermatophyta</taxon>
        <taxon>Magnoliopsida</taxon>
        <taxon>eudicotyledons</taxon>
        <taxon>Gunneridae</taxon>
        <taxon>Pentapetalae</taxon>
        <taxon>rosids</taxon>
        <taxon>fabids</taxon>
        <taxon>Malpighiales</taxon>
        <taxon>Linaceae</taxon>
        <taxon>Linum</taxon>
    </lineage>
</organism>
<dbReference type="AlphaFoldDB" id="A0AAV2DY31"/>